<protein>
    <submittedName>
        <fullName evidence="2">Uncharacterized protein</fullName>
    </submittedName>
</protein>
<feature type="transmembrane region" description="Helical" evidence="1">
    <location>
        <begin position="79"/>
        <end position="103"/>
    </location>
</feature>
<gene>
    <name evidence="2" type="ORF">IW19_05375</name>
</gene>
<dbReference type="eggNOG" id="COG5557">
    <property type="taxonomic scope" value="Bacteria"/>
</dbReference>
<dbReference type="RefSeq" id="WP_035681983.1">
    <property type="nucleotide sequence ID" value="NZ_JPRL01000001.1"/>
</dbReference>
<comment type="caution">
    <text evidence="2">The sequence shown here is derived from an EMBL/GenBank/DDBJ whole genome shotgun (WGS) entry which is preliminary data.</text>
</comment>
<proteinExistence type="predicted"/>
<dbReference type="Proteomes" id="UP000028715">
    <property type="component" value="Unassembled WGS sequence"/>
</dbReference>
<dbReference type="STRING" id="362418.IW19_05375"/>
<reference evidence="2 3" key="1">
    <citation type="submission" date="2014-07" db="EMBL/GenBank/DDBJ databases">
        <title>Genome of Flavobacterium reichenbachii LMG 25512.</title>
        <authorList>
            <person name="Stropko S.J."/>
            <person name="Pipes S.E."/>
            <person name="Newman J.D."/>
        </authorList>
    </citation>
    <scope>NUCLEOTIDE SEQUENCE [LARGE SCALE GENOMIC DNA]</scope>
    <source>
        <strain evidence="2 3">LMG 25512</strain>
    </source>
</reference>
<dbReference type="EMBL" id="JPRL01000001">
    <property type="protein sequence ID" value="KFF04992.1"/>
    <property type="molecule type" value="Genomic_DNA"/>
</dbReference>
<keyword evidence="1" id="KW-0472">Membrane</keyword>
<name>A0A085ZKM8_9FLAO</name>
<keyword evidence="1" id="KW-0812">Transmembrane</keyword>
<keyword evidence="1" id="KW-1133">Transmembrane helix</keyword>
<feature type="transmembrane region" description="Helical" evidence="1">
    <location>
        <begin position="12"/>
        <end position="33"/>
    </location>
</feature>
<dbReference type="AlphaFoldDB" id="A0A085ZKM8"/>
<feature type="transmembrane region" description="Helical" evidence="1">
    <location>
        <begin position="115"/>
        <end position="140"/>
    </location>
</feature>
<keyword evidence="3" id="KW-1185">Reference proteome</keyword>
<dbReference type="OrthoDB" id="1357554at2"/>
<feature type="transmembrane region" description="Helical" evidence="1">
    <location>
        <begin position="160"/>
        <end position="182"/>
    </location>
</feature>
<evidence type="ECO:0000256" key="1">
    <source>
        <dbReference type="SAM" id="Phobius"/>
    </source>
</evidence>
<feature type="transmembrane region" description="Helical" evidence="1">
    <location>
        <begin position="49"/>
        <end position="67"/>
    </location>
</feature>
<sequence>MIEKLLFNFEFLLVDFLTAYGFTTILLLILSIFTKKLFLKEVDDQSNRFIALIGIIYIIVWIAATFAEFNSSDEESRTYLLRIMFGAYWFGFWLQPLLWFSITQLLRLEKIRRNILLRLIFSFLLILSIERMVIILTSFHRDYLPSSWTMHSSGIYPSNIFLELVMKISIFLLFVGIFTMISRKVKKLNQSRIQ</sequence>
<accession>A0A085ZKM8</accession>
<evidence type="ECO:0000313" key="3">
    <source>
        <dbReference type="Proteomes" id="UP000028715"/>
    </source>
</evidence>
<evidence type="ECO:0000313" key="2">
    <source>
        <dbReference type="EMBL" id="KFF04992.1"/>
    </source>
</evidence>
<organism evidence="2 3">
    <name type="scientific">Flavobacterium reichenbachii</name>
    <dbReference type="NCBI Taxonomy" id="362418"/>
    <lineage>
        <taxon>Bacteria</taxon>
        <taxon>Pseudomonadati</taxon>
        <taxon>Bacteroidota</taxon>
        <taxon>Flavobacteriia</taxon>
        <taxon>Flavobacteriales</taxon>
        <taxon>Flavobacteriaceae</taxon>
        <taxon>Flavobacterium</taxon>
    </lineage>
</organism>